<dbReference type="EMBL" id="FWZX01000010">
    <property type="protein sequence ID" value="SMF28977.1"/>
    <property type="molecule type" value="Genomic_DNA"/>
</dbReference>
<comment type="subcellular location">
    <subcellularLocation>
        <location evidence="1">Membrane</location>
        <topology evidence="1">Multi-pass membrane protein</topology>
    </subcellularLocation>
</comment>
<feature type="transmembrane region" description="Helical" evidence="6">
    <location>
        <begin position="22"/>
        <end position="54"/>
    </location>
</feature>
<keyword evidence="4 6" id="KW-1133">Transmembrane helix</keyword>
<feature type="transmembrane region" description="Helical" evidence="6">
    <location>
        <begin position="226"/>
        <end position="245"/>
    </location>
</feature>
<organism evidence="7 8">
    <name type="scientific">Tistlia consotensis USBA 355</name>
    <dbReference type="NCBI Taxonomy" id="560819"/>
    <lineage>
        <taxon>Bacteria</taxon>
        <taxon>Pseudomonadati</taxon>
        <taxon>Pseudomonadota</taxon>
        <taxon>Alphaproteobacteria</taxon>
        <taxon>Rhodospirillales</taxon>
        <taxon>Rhodovibrionaceae</taxon>
        <taxon>Tistlia</taxon>
    </lineage>
</organism>
<dbReference type="GO" id="GO:0006824">
    <property type="term" value="P:cobalt ion transport"/>
    <property type="evidence" value="ECO:0007669"/>
    <property type="project" value="TreeGrafter"/>
</dbReference>
<name>A0A1Y6C1L7_9PROT</name>
<dbReference type="AlphaFoldDB" id="A0A1Y6C1L7"/>
<evidence type="ECO:0000256" key="5">
    <source>
        <dbReference type="ARBA" id="ARBA00023136"/>
    </source>
</evidence>
<evidence type="ECO:0000256" key="6">
    <source>
        <dbReference type="SAM" id="Phobius"/>
    </source>
</evidence>
<dbReference type="InterPro" id="IPR003339">
    <property type="entry name" value="ABC/ECF_trnsptr_transmembrane"/>
</dbReference>
<keyword evidence="3 6" id="KW-0812">Transmembrane</keyword>
<dbReference type="InterPro" id="IPR052770">
    <property type="entry name" value="Cobalt_transport_CbiQ"/>
</dbReference>
<dbReference type="Proteomes" id="UP000192917">
    <property type="component" value="Unassembled WGS sequence"/>
</dbReference>
<evidence type="ECO:0000256" key="1">
    <source>
        <dbReference type="ARBA" id="ARBA00004141"/>
    </source>
</evidence>
<reference evidence="7 8" key="1">
    <citation type="submission" date="2017-04" db="EMBL/GenBank/DDBJ databases">
        <authorList>
            <person name="Afonso C.L."/>
            <person name="Miller P.J."/>
            <person name="Scott M.A."/>
            <person name="Spackman E."/>
            <person name="Goraichik I."/>
            <person name="Dimitrov K.M."/>
            <person name="Suarez D.L."/>
            <person name="Swayne D.E."/>
        </authorList>
    </citation>
    <scope>NUCLEOTIDE SEQUENCE [LARGE SCALE GENOMIC DNA]</scope>
    <source>
        <strain evidence="7 8">USBA 355</strain>
    </source>
</reference>
<dbReference type="STRING" id="560819.SAMN05428998_11012"/>
<evidence type="ECO:0000313" key="8">
    <source>
        <dbReference type="Proteomes" id="UP000192917"/>
    </source>
</evidence>
<comment type="similarity">
    <text evidence="2">Belongs to the CbiQ family.</text>
</comment>
<accession>A0A1Y6C1L7</accession>
<dbReference type="GO" id="GO:0043190">
    <property type="term" value="C:ATP-binding cassette (ABC) transporter complex"/>
    <property type="evidence" value="ECO:0007669"/>
    <property type="project" value="TreeGrafter"/>
</dbReference>
<keyword evidence="8" id="KW-1185">Reference proteome</keyword>
<protein>
    <submittedName>
        <fullName evidence="7">Cobalt/nickel transport system permease protein</fullName>
    </submittedName>
</protein>
<evidence type="ECO:0000256" key="4">
    <source>
        <dbReference type="ARBA" id="ARBA00022989"/>
    </source>
</evidence>
<proteinExistence type="inferred from homology"/>
<feature type="transmembrane region" description="Helical" evidence="6">
    <location>
        <begin position="107"/>
        <end position="131"/>
    </location>
</feature>
<feature type="transmembrane region" description="Helical" evidence="6">
    <location>
        <begin position="66"/>
        <end position="87"/>
    </location>
</feature>
<dbReference type="Pfam" id="PF02361">
    <property type="entry name" value="CbiQ"/>
    <property type="match status" value="1"/>
</dbReference>
<sequence length="247" mass="25990">MRLIDRHAQTSRYRHLPAAEKLIAATGAMAVALTAESFLVEAAVLAAAVALLTLGARVGPRDLWRAARVPVGFVLAGSLAQATSLSLHGGLPSLAWPVGSLEPAAFVALRSLACIAALLGLALTTPLADLLHLLRRGGLGRELGDIAFLMLRIIWVTLDCLTEGLRSQANRLGFVGYRRSLRSLGLLLAALLPRTLGRARRLETGLAARGYDGALCFLRQEQPVSALRLGMILGGLAALATLARLGA</sequence>
<dbReference type="PANTHER" id="PTHR43723">
    <property type="entry name" value="COBALT TRANSPORT PROTEIN CBIQ"/>
    <property type="match status" value="1"/>
</dbReference>
<evidence type="ECO:0000256" key="2">
    <source>
        <dbReference type="ARBA" id="ARBA00008564"/>
    </source>
</evidence>
<gene>
    <name evidence="7" type="ORF">SAMN05428998_11012</name>
</gene>
<evidence type="ECO:0000256" key="3">
    <source>
        <dbReference type="ARBA" id="ARBA00022692"/>
    </source>
</evidence>
<dbReference type="PANTHER" id="PTHR43723:SF1">
    <property type="entry name" value="COBALT TRANSPORT PROTEIN CBIQ"/>
    <property type="match status" value="1"/>
</dbReference>
<evidence type="ECO:0000313" key="7">
    <source>
        <dbReference type="EMBL" id="SMF28977.1"/>
    </source>
</evidence>
<dbReference type="RefSeq" id="WP_085123239.1">
    <property type="nucleotide sequence ID" value="NZ_FWZX01000010.1"/>
</dbReference>
<keyword evidence="5 6" id="KW-0472">Membrane</keyword>